<dbReference type="SUPFAM" id="SSF47336">
    <property type="entry name" value="ACP-like"/>
    <property type="match status" value="1"/>
</dbReference>
<dbReference type="GO" id="GO:0031177">
    <property type="term" value="F:phosphopantetheine binding"/>
    <property type="evidence" value="ECO:0007669"/>
    <property type="project" value="InterPro"/>
</dbReference>
<dbReference type="InterPro" id="IPR020845">
    <property type="entry name" value="AMP-binding_CS"/>
</dbReference>
<proteinExistence type="inferred from homology"/>
<sequence length="1112" mass="123926">MVDEIRAGDPHDSFPEDAAMFPAENVQGVYPLSSLQVGMLFHRLLDETRDTYVLSVLFEVRAREQIELLIGALQKVIDRHDILRTAILWENVPQPVQVVHRHASLHVEPLWVDPARSVLEQVKEQMRPGAQRLDLRSAPPMSLQTVADPRSEKWYALLHVHHVICDHESLNTILEEVRFFLEGRDHELPAAMALDDPAKQSLRDVSIQDVDAFFRRKLADIDEPTAPFGLLDTHGEAATIEEACEVLDAGLASRIRSWARRLGLTPARLFHAAWGLVVAHTSGRSDVVFGTVLLANRALRDRSQHSVGMSVNTLPLRLRLEGETLKDFLEQTQRELSELLQHAQASLADVQRCAGTNGQGPLFSALLNYRRNPRGQVTQAFNARGVSILARTDAWTNYPITMTVDDLDPAFVLTAYTDQRTSAQRFIGYLQQSLRAMMDALDDSPHVPALALNIVPDTELDQVIHSLNATAAPYPQQKLIHGLYVEQAARTPTQVAVAHGDRSLTYAELDRKSDLLAKYLQSQGVGPDRLVGLFVERSLDMIVGLMGVLKAGGAYLPVDPSYPPDRVRYMLEDARPVLVLTQQALRSQLPETSSRVMVLDEKPLEQLAAPETSLSDVASSSANLLYVIYTSGSTGRPKGTAMPHRSMVNLIEWHRHELPLREGACVLQFAALSFDVAFQEVFSTLCCGGTLVLVDEAVRKDPRSMIELLQARRIERLFVPPMMLQALADHAMTTGVAPAELRDVIAAGERLRVSPEIVGFFERISGCRLHNHYGPTETHVVTSATLSGSPQAWPALPSIGKPIANTRIYILDARRRPVPFGAIGEIYIAGANLARGYLNRQKLSCERFVADPFDDEPCARMYRTGDLGRWLGDGQIEYLGRNDEQVKIRGYRIELREIEAQLTLHEKVREAAVCVREDVTGAKKLVAYVTPRDRDVPTVDTLRAHLDGVLPAYMVPSAFVVLERFPLTPSGKLDRRNLPAPEISADAHEKYEPPSGGSEQTLAEIWKDLLRVSRVGRHDNFFDLGGHSILAMQAVTRIRSRLSIDIPIKLIFDYPILQQLSARLEEMIEQQSLDRLAVDGADMDRLAQTVASLPESRVAELLQELRMEGTSW</sequence>
<dbReference type="Proteomes" id="UP000445000">
    <property type="component" value="Unassembled WGS sequence"/>
</dbReference>
<dbReference type="Gene3D" id="2.30.38.10">
    <property type="entry name" value="Luciferase, Domain 3"/>
    <property type="match status" value="1"/>
</dbReference>
<dbReference type="EMBL" id="BLJN01000002">
    <property type="protein sequence ID" value="GFE79661.1"/>
    <property type="molecule type" value="Genomic_DNA"/>
</dbReference>
<protein>
    <recommendedName>
        <fullName evidence="5">Carrier domain-containing protein</fullName>
    </recommendedName>
</protein>
<dbReference type="GO" id="GO:0003824">
    <property type="term" value="F:catalytic activity"/>
    <property type="evidence" value="ECO:0007669"/>
    <property type="project" value="InterPro"/>
</dbReference>
<evidence type="ECO:0000313" key="6">
    <source>
        <dbReference type="EMBL" id="GFE79661.1"/>
    </source>
</evidence>
<dbReference type="CDD" id="cd17651">
    <property type="entry name" value="A_NRPS_VisG_like"/>
    <property type="match status" value="1"/>
</dbReference>
<dbReference type="InterPro" id="IPR020806">
    <property type="entry name" value="PKS_PP-bd"/>
</dbReference>
<dbReference type="Pfam" id="PF00501">
    <property type="entry name" value="AMP-binding"/>
    <property type="match status" value="1"/>
</dbReference>
<dbReference type="Pfam" id="PF00550">
    <property type="entry name" value="PP-binding"/>
    <property type="match status" value="1"/>
</dbReference>
<dbReference type="AlphaFoldDB" id="A0A829Y9Q3"/>
<dbReference type="InterPro" id="IPR025110">
    <property type="entry name" value="AMP-bd_C"/>
</dbReference>
<dbReference type="PANTHER" id="PTHR45527:SF1">
    <property type="entry name" value="FATTY ACID SYNTHASE"/>
    <property type="match status" value="1"/>
</dbReference>
<dbReference type="InterPro" id="IPR036736">
    <property type="entry name" value="ACP-like_sf"/>
</dbReference>
<feature type="domain" description="Carrier" evidence="5">
    <location>
        <begin position="993"/>
        <end position="1068"/>
    </location>
</feature>
<reference evidence="7" key="1">
    <citation type="submission" date="2020-01" db="EMBL/GenBank/DDBJ databases">
        <title>'Steroidobacter agaridevorans' sp. nov., agar-degrading bacteria isolated from rhizosphere soils.</title>
        <authorList>
            <person name="Ikenaga M."/>
            <person name="Kataoka M."/>
            <person name="Murouchi A."/>
            <person name="Katsuragi S."/>
            <person name="Sakai M."/>
        </authorList>
    </citation>
    <scope>NUCLEOTIDE SEQUENCE [LARGE SCALE GENOMIC DNA]</scope>
    <source>
        <strain evidence="7">YU21-B</strain>
    </source>
</reference>
<dbReference type="Gene3D" id="1.10.1200.10">
    <property type="entry name" value="ACP-like"/>
    <property type="match status" value="1"/>
</dbReference>
<dbReference type="GO" id="GO:0005737">
    <property type="term" value="C:cytoplasm"/>
    <property type="evidence" value="ECO:0007669"/>
    <property type="project" value="TreeGrafter"/>
</dbReference>
<dbReference type="FunFam" id="3.30.300.30:FF:000010">
    <property type="entry name" value="Enterobactin synthetase component F"/>
    <property type="match status" value="1"/>
</dbReference>
<gene>
    <name evidence="6" type="ORF">GCM10011487_16610</name>
</gene>
<dbReference type="Gene3D" id="3.30.559.30">
    <property type="entry name" value="Nonribosomal peptide synthetase, condensation domain"/>
    <property type="match status" value="1"/>
</dbReference>
<dbReference type="Pfam" id="PF13193">
    <property type="entry name" value="AMP-binding_C"/>
    <property type="match status" value="1"/>
</dbReference>
<comment type="cofactor">
    <cofactor evidence="1">
        <name>pantetheine 4'-phosphate</name>
        <dbReference type="ChEBI" id="CHEBI:47942"/>
    </cofactor>
</comment>
<comment type="caution">
    <text evidence="6">The sequence shown here is derived from an EMBL/GenBank/DDBJ whole genome shotgun (WGS) entry which is preliminary data.</text>
</comment>
<evidence type="ECO:0000256" key="3">
    <source>
        <dbReference type="ARBA" id="ARBA00022450"/>
    </source>
</evidence>
<dbReference type="Gene3D" id="3.30.300.30">
    <property type="match status" value="1"/>
</dbReference>
<dbReference type="PANTHER" id="PTHR45527">
    <property type="entry name" value="NONRIBOSOMAL PEPTIDE SYNTHETASE"/>
    <property type="match status" value="1"/>
</dbReference>
<organism evidence="6 7">
    <name type="scientific">Steroidobacter agaridevorans</name>
    <dbReference type="NCBI Taxonomy" id="2695856"/>
    <lineage>
        <taxon>Bacteria</taxon>
        <taxon>Pseudomonadati</taxon>
        <taxon>Pseudomonadota</taxon>
        <taxon>Gammaproteobacteria</taxon>
        <taxon>Steroidobacterales</taxon>
        <taxon>Steroidobacteraceae</taxon>
        <taxon>Steroidobacter</taxon>
    </lineage>
</organism>
<dbReference type="SUPFAM" id="SSF52777">
    <property type="entry name" value="CoA-dependent acyltransferases"/>
    <property type="match status" value="2"/>
</dbReference>
<dbReference type="InterPro" id="IPR009081">
    <property type="entry name" value="PP-bd_ACP"/>
</dbReference>
<evidence type="ECO:0000256" key="4">
    <source>
        <dbReference type="ARBA" id="ARBA00022553"/>
    </source>
</evidence>
<dbReference type="SUPFAM" id="SSF56801">
    <property type="entry name" value="Acetyl-CoA synthetase-like"/>
    <property type="match status" value="1"/>
</dbReference>
<comment type="similarity">
    <text evidence="2">Belongs to the ATP-dependent AMP-binding enzyme family.</text>
</comment>
<dbReference type="PROSITE" id="PS00455">
    <property type="entry name" value="AMP_BINDING"/>
    <property type="match status" value="1"/>
</dbReference>
<accession>A0A829Y9Q3</accession>
<keyword evidence="4" id="KW-0597">Phosphoprotein</keyword>
<dbReference type="InterPro" id="IPR023213">
    <property type="entry name" value="CAT-like_dom_sf"/>
</dbReference>
<dbReference type="Pfam" id="PF00668">
    <property type="entry name" value="Condensation"/>
    <property type="match status" value="1"/>
</dbReference>
<dbReference type="NCBIfam" id="TIGR01733">
    <property type="entry name" value="AA-adenyl-dom"/>
    <property type="match status" value="1"/>
</dbReference>
<dbReference type="InterPro" id="IPR010071">
    <property type="entry name" value="AA_adenyl_dom"/>
</dbReference>
<evidence type="ECO:0000259" key="5">
    <source>
        <dbReference type="PROSITE" id="PS50075"/>
    </source>
</evidence>
<dbReference type="GO" id="GO:0044550">
    <property type="term" value="P:secondary metabolite biosynthetic process"/>
    <property type="evidence" value="ECO:0007669"/>
    <property type="project" value="UniProtKB-ARBA"/>
</dbReference>
<dbReference type="PROSITE" id="PS50075">
    <property type="entry name" value="CARRIER"/>
    <property type="match status" value="1"/>
</dbReference>
<dbReference type="InterPro" id="IPR001242">
    <property type="entry name" value="Condensation_dom"/>
</dbReference>
<dbReference type="Gene3D" id="3.40.50.980">
    <property type="match status" value="2"/>
</dbReference>
<dbReference type="InterPro" id="IPR045851">
    <property type="entry name" value="AMP-bd_C_sf"/>
</dbReference>
<evidence type="ECO:0000256" key="2">
    <source>
        <dbReference type="ARBA" id="ARBA00006432"/>
    </source>
</evidence>
<dbReference type="PROSITE" id="PS00012">
    <property type="entry name" value="PHOSPHOPANTETHEINE"/>
    <property type="match status" value="1"/>
</dbReference>
<keyword evidence="3" id="KW-0596">Phosphopantetheine</keyword>
<dbReference type="GO" id="GO:0043041">
    <property type="term" value="P:amino acid activation for nonribosomal peptide biosynthetic process"/>
    <property type="evidence" value="ECO:0007669"/>
    <property type="project" value="TreeGrafter"/>
</dbReference>
<dbReference type="CDD" id="cd19544">
    <property type="entry name" value="E-C_NRPS"/>
    <property type="match status" value="1"/>
</dbReference>
<evidence type="ECO:0000256" key="1">
    <source>
        <dbReference type="ARBA" id="ARBA00001957"/>
    </source>
</evidence>
<dbReference type="Gene3D" id="3.30.559.10">
    <property type="entry name" value="Chloramphenicol acetyltransferase-like domain"/>
    <property type="match status" value="1"/>
</dbReference>
<evidence type="ECO:0000313" key="7">
    <source>
        <dbReference type="Proteomes" id="UP000445000"/>
    </source>
</evidence>
<dbReference type="FunFam" id="3.40.50.12780:FF:000012">
    <property type="entry name" value="Non-ribosomal peptide synthetase"/>
    <property type="match status" value="1"/>
</dbReference>
<dbReference type="InterPro" id="IPR000873">
    <property type="entry name" value="AMP-dep_synth/lig_dom"/>
</dbReference>
<dbReference type="FunFam" id="1.10.1200.10:FF:000005">
    <property type="entry name" value="Nonribosomal peptide synthetase 1"/>
    <property type="match status" value="1"/>
</dbReference>
<keyword evidence="7" id="KW-1185">Reference proteome</keyword>
<name>A0A829Y9Q3_9GAMM</name>
<dbReference type="SMART" id="SM00823">
    <property type="entry name" value="PKS_PP"/>
    <property type="match status" value="1"/>
</dbReference>
<dbReference type="RefSeq" id="WP_209005407.1">
    <property type="nucleotide sequence ID" value="NZ_BLJN01000002.1"/>
</dbReference>
<dbReference type="FunFam" id="3.40.50.980:FF:000001">
    <property type="entry name" value="Non-ribosomal peptide synthetase"/>
    <property type="match status" value="1"/>
</dbReference>
<dbReference type="InterPro" id="IPR006162">
    <property type="entry name" value="Ppantetheine_attach_site"/>
</dbReference>
<dbReference type="FunFam" id="2.30.38.10:FF:000001">
    <property type="entry name" value="Non-ribosomal peptide synthetase PvdI"/>
    <property type="match status" value="1"/>
</dbReference>